<dbReference type="EMBL" id="WNXC01000002">
    <property type="protein sequence ID" value="MBB2149163.1"/>
    <property type="molecule type" value="Genomic_DNA"/>
</dbReference>
<name>A0ABR6EV60_9SPHI</name>
<sequence>MAKEETLEEKITRLEAEKQTAILGKTTAESALKTTEETHQILVSGLEAEKQTAIEGKAAAENSLELLQEKHSGLLLDSSNEIARLSKELDSAKSDAAESKLTTTVDGQKYQVVGKSFNVPGKGVMTVFEILKDKALLKDLVNKGVGFIIPTS</sequence>
<dbReference type="RefSeq" id="WP_182956294.1">
    <property type="nucleotide sequence ID" value="NZ_WNXC01000002.1"/>
</dbReference>
<keyword evidence="3" id="KW-1185">Reference proteome</keyword>
<proteinExistence type="predicted"/>
<protein>
    <submittedName>
        <fullName evidence="2">Uncharacterized protein</fullName>
    </submittedName>
</protein>
<comment type="caution">
    <text evidence="2">The sequence shown here is derived from an EMBL/GenBank/DDBJ whole genome shotgun (WGS) entry which is preliminary data.</text>
</comment>
<gene>
    <name evidence="2" type="ORF">GM920_09610</name>
</gene>
<evidence type="ECO:0000256" key="1">
    <source>
        <dbReference type="SAM" id="Coils"/>
    </source>
</evidence>
<evidence type="ECO:0000313" key="3">
    <source>
        <dbReference type="Proteomes" id="UP000636110"/>
    </source>
</evidence>
<feature type="coiled-coil region" evidence="1">
    <location>
        <begin position="50"/>
        <end position="102"/>
    </location>
</feature>
<accession>A0ABR6EV60</accession>
<reference evidence="2 3" key="1">
    <citation type="submission" date="2019-11" db="EMBL/GenBank/DDBJ databases">
        <title>Description of Pedobacter sp. LMG 31462T.</title>
        <authorList>
            <person name="Carlier A."/>
            <person name="Qi S."/>
            <person name="Vandamme P."/>
        </authorList>
    </citation>
    <scope>NUCLEOTIDE SEQUENCE [LARGE SCALE GENOMIC DNA]</scope>
    <source>
        <strain evidence="2 3">LMG 31462</strain>
    </source>
</reference>
<dbReference type="Proteomes" id="UP000636110">
    <property type="component" value="Unassembled WGS sequence"/>
</dbReference>
<evidence type="ECO:0000313" key="2">
    <source>
        <dbReference type="EMBL" id="MBB2149163.1"/>
    </source>
</evidence>
<organism evidence="2 3">
    <name type="scientific">Pedobacter gandavensis</name>
    <dbReference type="NCBI Taxonomy" id="2679963"/>
    <lineage>
        <taxon>Bacteria</taxon>
        <taxon>Pseudomonadati</taxon>
        <taxon>Bacteroidota</taxon>
        <taxon>Sphingobacteriia</taxon>
        <taxon>Sphingobacteriales</taxon>
        <taxon>Sphingobacteriaceae</taxon>
        <taxon>Pedobacter</taxon>
    </lineage>
</organism>
<keyword evidence="1" id="KW-0175">Coiled coil</keyword>